<evidence type="ECO:0000313" key="2">
    <source>
        <dbReference type="Proteomes" id="UP000886523"/>
    </source>
</evidence>
<keyword evidence="2" id="KW-1185">Reference proteome</keyword>
<organism evidence="1 2">
    <name type="scientific">Hydnum rufescens UP504</name>
    <dbReference type="NCBI Taxonomy" id="1448309"/>
    <lineage>
        <taxon>Eukaryota</taxon>
        <taxon>Fungi</taxon>
        <taxon>Dikarya</taxon>
        <taxon>Basidiomycota</taxon>
        <taxon>Agaricomycotina</taxon>
        <taxon>Agaricomycetes</taxon>
        <taxon>Cantharellales</taxon>
        <taxon>Hydnaceae</taxon>
        <taxon>Hydnum</taxon>
    </lineage>
</organism>
<comment type="caution">
    <text evidence="1">The sequence shown here is derived from an EMBL/GenBank/DDBJ whole genome shotgun (WGS) entry which is preliminary data.</text>
</comment>
<reference evidence="1" key="1">
    <citation type="journal article" date="2020" name="Nat. Commun.">
        <title>Large-scale genome sequencing of mycorrhizal fungi provides insights into the early evolution of symbiotic traits.</title>
        <authorList>
            <person name="Miyauchi S."/>
            <person name="Kiss E."/>
            <person name="Kuo A."/>
            <person name="Drula E."/>
            <person name="Kohler A."/>
            <person name="Sanchez-Garcia M."/>
            <person name="Morin E."/>
            <person name="Andreopoulos B."/>
            <person name="Barry K.W."/>
            <person name="Bonito G."/>
            <person name="Buee M."/>
            <person name="Carver A."/>
            <person name="Chen C."/>
            <person name="Cichocki N."/>
            <person name="Clum A."/>
            <person name="Culley D."/>
            <person name="Crous P.W."/>
            <person name="Fauchery L."/>
            <person name="Girlanda M."/>
            <person name="Hayes R.D."/>
            <person name="Keri Z."/>
            <person name="LaButti K."/>
            <person name="Lipzen A."/>
            <person name="Lombard V."/>
            <person name="Magnuson J."/>
            <person name="Maillard F."/>
            <person name="Murat C."/>
            <person name="Nolan M."/>
            <person name="Ohm R.A."/>
            <person name="Pangilinan J."/>
            <person name="Pereira M.F."/>
            <person name="Perotto S."/>
            <person name="Peter M."/>
            <person name="Pfister S."/>
            <person name="Riley R."/>
            <person name="Sitrit Y."/>
            <person name="Stielow J.B."/>
            <person name="Szollosi G."/>
            <person name="Zifcakova L."/>
            <person name="Stursova M."/>
            <person name="Spatafora J.W."/>
            <person name="Tedersoo L."/>
            <person name="Vaario L.M."/>
            <person name="Yamada A."/>
            <person name="Yan M."/>
            <person name="Wang P."/>
            <person name="Xu J."/>
            <person name="Bruns T."/>
            <person name="Baldrian P."/>
            <person name="Vilgalys R."/>
            <person name="Dunand C."/>
            <person name="Henrissat B."/>
            <person name="Grigoriev I.V."/>
            <person name="Hibbett D."/>
            <person name="Nagy L.G."/>
            <person name="Martin F.M."/>
        </authorList>
    </citation>
    <scope>NUCLEOTIDE SEQUENCE</scope>
    <source>
        <strain evidence="1">UP504</strain>
    </source>
</reference>
<proteinExistence type="predicted"/>
<dbReference type="Proteomes" id="UP000886523">
    <property type="component" value="Unassembled WGS sequence"/>
</dbReference>
<dbReference type="EMBL" id="MU128934">
    <property type="protein sequence ID" value="KAF9517047.1"/>
    <property type="molecule type" value="Genomic_DNA"/>
</dbReference>
<protein>
    <submittedName>
        <fullName evidence="1">Uncharacterized protein</fullName>
    </submittedName>
</protein>
<gene>
    <name evidence="1" type="ORF">BS47DRAFT_1291482</name>
</gene>
<name>A0A9P6B489_9AGAM</name>
<dbReference type="AlphaFoldDB" id="A0A9P6B489"/>
<dbReference type="OrthoDB" id="2666777at2759"/>
<accession>A0A9P6B489</accession>
<evidence type="ECO:0000313" key="1">
    <source>
        <dbReference type="EMBL" id="KAF9517047.1"/>
    </source>
</evidence>
<sequence length="49" mass="5177">MGTGAKCSQTNVHLEDDDKCENGLNIPNSALQLCGESFVAADENHLKAS</sequence>